<dbReference type="AlphaFoldDB" id="A9T356"/>
<protein>
    <submittedName>
        <fullName evidence="2 3">Uncharacterized protein</fullName>
    </submittedName>
</protein>
<reference evidence="3" key="3">
    <citation type="submission" date="2020-12" db="UniProtKB">
        <authorList>
            <consortium name="EnsemblPlants"/>
        </authorList>
    </citation>
    <scope>IDENTIFICATION</scope>
</reference>
<evidence type="ECO:0000313" key="4">
    <source>
        <dbReference type="Proteomes" id="UP000006727"/>
    </source>
</evidence>
<feature type="compositionally biased region" description="Acidic residues" evidence="1">
    <location>
        <begin position="143"/>
        <end position="213"/>
    </location>
</feature>
<dbReference type="HOGENOM" id="CLU_1201553_0_0_1"/>
<organism evidence="2">
    <name type="scientific">Physcomitrium patens</name>
    <name type="common">Spreading-leaved earth moss</name>
    <name type="synonym">Physcomitrella patens</name>
    <dbReference type="NCBI Taxonomy" id="3218"/>
    <lineage>
        <taxon>Eukaryota</taxon>
        <taxon>Viridiplantae</taxon>
        <taxon>Streptophyta</taxon>
        <taxon>Embryophyta</taxon>
        <taxon>Bryophyta</taxon>
        <taxon>Bryophytina</taxon>
        <taxon>Bryopsida</taxon>
        <taxon>Funariidae</taxon>
        <taxon>Funariales</taxon>
        <taxon>Funariaceae</taxon>
        <taxon>Physcomitrium</taxon>
    </lineage>
</organism>
<sequence>MSPSANGLKLGAQNKVYIVQRRAEFRGLNSRIDPNTDQQPYEPEISYLDFAYLDNMQAHAVAIREQILELDESGTHNGRKVAAQTVLSLKQRLKVIHKELDAAPGAHEDPEASVVKFEVLEFPVAPLQPFNEAQFLKDLDNQSDSEDIEDEEGDEEEADDEEGDEEADEGEEGVDEIEGEEEEDEEGGEDDLEELDDDDEGEEVDDDEDDDSDTSPRAKKQRT</sequence>
<evidence type="ECO:0000313" key="3">
    <source>
        <dbReference type="EnsemblPlants" id="PAC:32930207.CDS.1"/>
    </source>
</evidence>
<accession>A9T356</accession>
<dbReference type="Proteomes" id="UP000006727">
    <property type="component" value="Chromosome 13"/>
</dbReference>
<dbReference type="EMBL" id="ABEU02000013">
    <property type="protein sequence ID" value="PNR42530.1"/>
    <property type="molecule type" value="Genomic_DNA"/>
</dbReference>
<dbReference type="PaxDb" id="3218-PP1S158_35V6.1"/>
<dbReference type="Gramene" id="Pp3c13_14430V3.1">
    <property type="protein sequence ID" value="PAC:32930207.CDS.1"/>
    <property type="gene ID" value="Pp3c13_14430"/>
</dbReference>
<dbReference type="Gramene" id="Pp3c13_14430V3.2">
    <property type="protein sequence ID" value="PAC:32930208.CDS.1"/>
    <property type="gene ID" value="Pp3c13_14430"/>
</dbReference>
<name>A9T356_PHYPA</name>
<keyword evidence="4" id="KW-1185">Reference proteome</keyword>
<reference evidence="2 4" key="1">
    <citation type="journal article" date="2008" name="Science">
        <title>The Physcomitrella genome reveals evolutionary insights into the conquest of land by plants.</title>
        <authorList>
            <person name="Rensing S."/>
            <person name="Lang D."/>
            <person name="Zimmer A."/>
            <person name="Terry A."/>
            <person name="Salamov A."/>
            <person name="Shapiro H."/>
            <person name="Nishiyama T."/>
            <person name="Perroud P.-F."/>
            <person name="Lindquist E."/>
            <person name="Kamisugi Y."/>
            <person name="Tanahashi T."/>
            <person name="Sakakibara K."/>
            <person name="Fujita T."/>
            <person name="Oishi K."/>
            <person name="Shin-I T."/>
            <person name="Kuroki Y."/>
            <person name="Toyoda A."/>
            <person name="Suzuki Y."/>
            <person name="Hashimoto A."/>
            <person name="Yamaguchi K."/>
            <person name="Sugano A."/>
            <person name="Kohara Y."/>
            <person name="Fujiyama A."/>
            <person name="Anterola A."/>
            <person name="Aoki S."/>
            <person name="Ashton N."/>
            <person name="Barbazuk W.B."/>
            <person name="Barker E."/>
            <person name="Bennetzen J."/>
            <person name="Bezanilla M."/>
            <person name="Blankenship R."/>
            <person name="Cho S.H."/>
            <person name="Dutcher S."/>
            <person name="Estelle M."/>
            <person name="Fawcett J.A."/>
            <person name="Gundlach H."/>
            <person name="Hanada K."/>
            <person name="Heyl A."/>
            <person name="Hicks K.A."/>
            <person name="Hugh J."/>
            <person name="Lohr M."/>
            <person name="Mayer K."/>
            <person name="Melkozernov A."/>
            <person name="Murata T."/>
            <person name="Nelson D."/>
            <person name="Pils B."/>
            <person name="Prigge M."/>
            <person name="Reiss B."/>
            <person name="Renner T."/>
            <person name="Rombauts S."/>
            <person name="Rushton P."/>
            <person name="Sanderfoot A."/>
            <person name="Schween G."/>
            <person name="Shiu S.-H."/>
            <person name="Stueber K."/>
            <person name="Theodoulou F.L."/>
            <person name="Tu H."/>
            <person name="Van de Peer Y."/>
            <person name="Verrier P.J."/>
            <person name="Waters E."/>
            <person name="Wood A."/>
            <person name="Yang L."/>
            <person name="Cove D."/>
            <person name="Cuming A."/>
            <person name="Hasebe M."/>
            <person name="Lucas S."/>
            <person name="Mishler D.B."/>
            <person name="Reski R."/>
            <person name="Grigoriev I."/>
            <person name="Quatrano R.S."/>
            <person name="Boore J.L."/>
        </authorList>
    </citation>
    <scope>NUCLEOTIDE SEQUENCE [LARGE SCALE GENOMIC DNA]</scope>
    <source>
        <strain evidence="3 4">cv. Gransden 2004</strain>
    </source>
</reference>
<dbReference type="EnsemblPlants" id="Pp3c13_14430V3.1">
    <property type="protein sequence ID" value="PAC:32930207.CDS.1"/>
    <property type="gene ID" value="Pp3c13_14430"/>
</dbReference>
<feature type="region of interest" description="Disordered" evidence="1">
    <location>
        <begin position="143"/>
        <end position="223"/>
    </location>
</feature>
<reference evidence="2 4" key="2">
    <citation type="journal article" date="2018" name="Plant J.">
        <title>The Physcomitrella patens chromosome-scale assembly reveals moss genome structure and evolution.</title>
        <authorList>
            <person name="Lang D."/>
            <person name="Ullrich K.K."/>
            <person name="Murat F."/>
            <person name="Fuchs J."/>
            <person name="Jenkins J."/>
            <person name="Haas F.B."/>
            <person name="Piednoel M."/>
            <person name="Gundlach H."/>
            <person name="Van Bel M."/>
            <person name="Meyberg R."/>
            <person name="Vives C."/>
            <person name="Morata J."/>
            <person name="Symeonidi A."/>
            <person name="Hiss M."/>
            <person name="Muchero W."/>
            <person name="Kamisugi Y."/>
            <person name="Saleh O."/>
            <person name="Blanc G."/>
            <person name="Decker E.L."/>
            <person name="van Gessel N."/>
            <person name="Grimwood J."/>
            <person name="Hayes R.D."/>
            <person name="Graham S.W."/>
            <person name="Gunter L.E."/>
            <person name="McDaniel S.F."/>
            <person name="Hoernstein S.N.W."/>
            <person name="Larsson A."/>
            <person name="Li F.W."/>
            <person name="Perroud P.F."/>
            <person name="Phillips J."/>
            <person name="Ranjan P."/>
            <person name="Rokshar D.S."/>
            <person name="Rothfels C.J."/>
            <person name="Schneider L."/>
            <person name="Shu S."/>
            <person name="Stevenson D.W."/>
            <person name="Thummler F."/>
            <person name="Tillich M."/>
            <person name="Villarreal Aguilar J.C."/>
            <person name="Widiez T."/>
            <person name="Wong G.K."/>
            <person name="Wymore A."/>
            <person name="Zhang Y."/>
            <person name="Zimmer A.D."/>
            <person name="Quatrano R.S."/>
            <person name="Mayer K.F.X."/>
            <person name="Goodstein D."/>
            <person name="Casacuberta J.M."/>
            <person name="Vandepoele K."/>
            <person name="Reski R."/>
            <person name="Cuming A.C."/>
            <person name="Tuskan G.A."/>
            <person name="Maumus F."/>
            <person name="Salse J."/>
            <person name="Schmutz J."/>
            <person name="Rensing S.A."/>
        </authorList>
    </citation>
    <scope>NUCLEOTIDE SEQUENCE [LARGE SCALE GENOMIC DNA]</scope>
    <source>
        <strain evidence="3 4">cv. Gransden 2004</strain>
    </source>
</reference>
<dbReference type="EnsemblPlants" id="Pp3c13_14430V3.2">
    <property type="protein sequence ID" value="PAC:32930208.CDS.1"/>
    <property type="gene ID" value="Pp3c13_14430"/>
</dbReference>
<evidence type="ECO:0000256" key="1">
    <source>
        <dbReference type="SAM" id="MobiDB-lite"/>
    </source>
</evidence>
<proteinExistence type="predicted"/>
<dbReference type="InParanoid" id="A9T356"/>
<gene>
    <name evidence="2" type="ORF">PHYPA_017360</name>
</gene>
<evidence type="ECO:0000313" key="2">
    <source>
        <dbReference type="EMBL" id="PNR42530.1"/>
    </source>
</evidence>